<dbReference type="Proteomes" id="UP000680038">
    <property type="component" value="Unassembled WGS sequence"/>
</dbReference>
<evidence type="ECO:0000313" key="8">
    <source>
        <dbReference type="Proteomes" id="UP000680038"/>
    </source>
</evidence>
<evidence type="ECO:0000256" key="1">
    <source>
        <dbReference type="ARBA" id="ARBA00010641"/>
    </source>
</evidence>
<dbReference type="EMBL" id="CAJRAF010000002">
    <property type="protein sequence ID" value="CAG5008192.1"/>
    <property type="molecule type" value="Genomic_DNA"/>
</dbReference>
<dbReference type="PANTHER" id="PTHR43133">
    <property type="entry name" value="RNA POLYMERASE ECF-TYPE SIGMA FACTO"/>
    <property type="match status" value="1"/>
</dbReference>
<evidence type="ECO:0008006" key="9">
    <source>
        <dbReference type="Google" id="ProtNLM"/>
    </source>
</evidence>
<dbReference type="InterPro" id="IPR007627">
    <property type="entry name" value="RNA_pol_sigma70_r2"/>
</dbReference>
<dbReference type="SUPFAM" id="SSF88946">
    <property type="entry name" value="Sigma2 domain of RNA polymerase sigma factors"/>
    <property type="match status" value="1"/>
</dbReference>
<keyword evidence="2" id="KW-0805">Transcription regulation</keyword>
<dbReference type="RefSeq" id="WP_215240612.1">
    <property type="nucleotide sequence ID" value="NZ_CAJRAF010000002.1"/>
</dbReference>
<dbReference type="InterPro" id="IPR039425">
    <property type="entry name" value="RNA_pol_sigma-70-like"/>
</dbReference>
<evidence type="ECO:0000259" key="6">
    <source>
        <dbReference type="Pfam" id="PF08281"/>
    </source>
</evidence>
<dbReference type="GO" id="GO:0006352">
    <property type="term" value="P:DNA-templated transcription initiation"/>
    <property type="evidence" value="ECO:0007669"/>
    <property type="project" value="InterPro"/>
</dbReference>
<dbReference type="InterPro" id="IPR013324">
    <property type="entry name" value="RNA_pol_sigma_r3/r4-like"/>
</dbReference>
<keyword evidence="3" id="KW-0731">Sigma factor</keyword>
<dbReference type="GO" id="GO:0003677">
    <property type="term" value="F:DNA binding"/>
    <property type="evidence" value="ECO:0007669"/>
    <property type="project" value="InterPro"/>
</dbReference>
<proteinExistence type="inferred from homology"/>
<evidence type="ECO:0000256" key="2">
    <source>
        <dbReference type="ARBA" id="ARBA00023015"/>
    </source>
</evidence>
<dbReference type="Gene3D" id="1.10.1740.10">
    <property type="match status" value="1"/>
</dbReference>
<protein>
    <recommendedName>
        <fullName evidence="9">RNA polymerase sigma-70 factor</fullName>
    </recommendedName>
</protein>
<sequence>MRPYLNFSDDELNSLLLQGSEAAFDEIYNRYWKRLYNEAFRRLHDSELSEEVVQDIFIDLWASRDRKEIGHLQSYLMTAVRYQVFMIYNKNKKLPYFEEPLDYIQCPEGADSGCFEKDLIAAVQLWLSHQPEKRREIFRLRYLEQMSTREISEELKISQKTVQNQLNGSQSSLRSSISKLLTVFLIFLFQ</sequence>
<reference evidence="7" key="1">
    <citation type="submission" date="2021-04" db="EMBL/GenBank/DDBJ databases">
        <authorList>
            <person name="Rodrigo-Torres L."/>
            <person name="Arahal R. D."/>
            <person name="Lucena T."/>
        </authorList>
    </citation>
    <scope>NUCLEOTIDE SEQUENCE</scope>
    <source>
        <strain evidence="7">CECT 9275</strain>
    </source>
</reference>
<evidence type="ECO:0000259" key="5">
    <source>
        <dbReference type="Pfam" id="PF04542"/>
    </source>
</evidence>
<dbReference type="InterPro" id="IPR036388">
    <property type="entry name" value="WH-like_DNA-bd_sf"/>
</dbReference>
<dbReference type="InterPro" id="IPR014284">
    <property type="entry name" value="RNA_pol_sigma-70_dom"/>
</dbReference>
<evidence type="ECO:0000313" key="7">
    <source>
        <dbReference type="EMBL" id="CAG5008192.1"/>
    </source>
</evidence>
<dbReference type="NCBIfam" id="TIGR02937">
    <property type="entry name" value="sigma70-ECF"/>
    <property type="match status" value="1"/>
</dbReference>
<dbReference type="SUPFAM" id="SSF88659">
    <property type="entry name" value="Sigma3 and sigma4 domains of RNA polymerase sigma factors"/>
    <property type="match status" value="1"/>
</dbReference>
<comment type="caution">
    <text evidence="7">The sequence shown here is derived from an EMBL/GenBank/DDBJ whole genome shotgun (WGS) entry which is preliminary data.</text>
</comment>
<feature type="domain" description="RNA polymerase sigma-70 region 2" evidence="5">
    <location>
        <begin position="27"/>
        <end position="84"/>
    </location>
</feature>
<accession>A0A916N7D5</accession>
<name>A0A916N7D5_9BACT</name>
<organism evidence="7 8">
    <name type="scientific">Dyadobacter helix</name>
    <dbReference type="NCBI Taxonomy" id="2822344"/>
    <lineage>
        <taxon>Bacteria</taxon>
        <taxon>Pseudomonadati</taxon>
        <taxon>Bacteroidota</taxon>
        <taxon>Cytophagia</taxon>
        <taxon>Cytophagales</taxon>
        <taxon>Spirosomataceae</taxon>
        <taxon>Dyadobacter</taxon>
    </lineage>
</organism>
<evidence type="ECO:0000256" key="3">
    <source>
        <dbReference type="ARBA" id="ARBA00023082"/>
    </source>
</evidence>
<dbReference type="InterPro" id="IPR013325">
    <property type="entry name" value="RNA_pol_sigma_r2"/>
</dbReference>
<dbReference type="GO" id="GO:0016987">
    <property type="term" value="F:sigma factor activity"/>
    <property type="evidence" value="ECO:0007669"/>
    <property type="project" value="UniProtKB-KW"/>
</dbReference>
<keyword evidence="8" id="KW-1185">Reference proteome</keyword>
<dbReference type="Pfam" id="PF08281">
    <property type="entry name" value="Sigma70_r4_2"/>
    <property type="match status" value="1"/>
</dbReference>
<dbReference type="InterPro" id="IPR013249">
    <property type="entry name" value="RNA_pol_sigma70_r4_t2"/>
</dbReference>
<dbReference type="AlphaFoldDB" id="A0A916N7D5"/>
<dbReference type="PANTHER" id="PTHR43133:SF46">
    <property type="entry name" value="RNA POLYMERASE SIGMA-70 FACTOR ECF SUBFAMILY"/>
    <property type="match status" value="1"/>
</dbReference>
<evidence type="ECO:0000256" key="4">
    <source>
        <dbReference type="ARBA" id="ARBA00023163"/>
    </source>
</evidence>
<feature type="domain" description="RNA polymerase sigma factor 70 region 4 type 2" evidence="6">
    <location>
        <begin position="131"/>
        <end position="166"/>
    </location>
</feature>
<gene>
    <name evidence="7" type="ORF">DYBT9275_04214</name>
</gene>
<dbReference type="Pfam" id="PF04542">
    <property type="entry name" value="Sigma70_r2"/>
    <property type="match status" value="1"/>
</dbReference>
<dbReference type="Gene3D" id="1.10.10.10">
    <property type="entry name" value="Winged helix-like DNA-binding domain superfamily/Winged helix DNA-binding domain"/>
    <property type="match status" value="1"/>
</dbReference>
<comment type="similarity">
    <text evidence="1">Belongs to the sigma-70 factor family. ECF subfamily.</text>
</comment>
<keyword evidence="4" id="KW-0804">Transcription</keyword>